<protein>
    <submittedName>
        <fullName evidence="1">Uncharacterized protein</fullName>
    </submittedName>
</protein>
<dbReference type="EMBL" id="CAJOBI010211511">
    <property type="protein sequence ID" value="CAF5019162.1"/>
    <property type="molecule type" value="Genomic_DNA"/>
</dbReference>
<name>A0A8S3BS03_9BILA</name>
<reference evidence="1" key="1">
    <citation type="submission" date="2021-02" db="EMBL/GenBank/DDBJ databases">
        <authorList>
            <person name="Nowell W R."/>
        </authorList>
    </citation>
    <scope>NUCLEOTIDE SEQUENCE</scope>
</reference>
<proteinExistence type="predicted"/>
<dbReference type="Proteomes" id="UP000681967">
    <property type="component" value="Unassembled WGS sequence"/>
</dbReference>
<dbReference type="AlphaFoldDB" id="A0A8S3BS03"/>
<comment type="caution">
    <text evidence="1">The sequence shown here is derived from an EMBL/GenBank/DDBJ whole genome shotgun (WGS) entry which is preliminary data.</text>
</comment>
<feature type="non-terminal residue" evidence="1">
    <location>
        <position position="1"/>
    </location>
</feature>
<evidence type="ECO:0000313" key="3">
    <source>
        <dbReference type="EMBL" id="CAF5029997.1"/>
    </source>
</evidence>
<sequence>MIRVYNTQDGKRVRTCKGSMSDDTGYL</sequence>
<evidence type="ECO:0000313" key="2">
    <source>
        <dbReference type="EMBL" id="CAF5019162.1"/>
    </source>
</evidence>
<evidence type="ECO:0000313" key="1">
    <source>
        <dbReference type="EMBL" id="CAF4856650.1"/>
    </source>
</evidence>
<dbReference type="EMBL" id="CAJOBJ010219552">
    <property type="protein sequence ID" value="CAF5029997.1"/>
    <property type="molecule type" value="Genomic_DNA"/>
</dbReference>
<organism evidence="1 4">
    <name type="scientific">Rotaria magnacalcarata</name>
    <dbReference type="NCBI Taxonomy" id="392030"/>
    <lineage>
        <taxon>Eukaryota</taxon>
        <taxon>Metazoa</taxon>
        <taxon>Spiralia</taxon>
        <taxon>Gnathifera</taxon>
        <taxon>Rotifera</taxon>
        <taxon>Eurotatoria</taxon>
        <taxon>Bdelloidea</taxon>
        <taxon>Philodinida</taxon>
        <taxon>Philodinidae</taxon>
        <taxon>Rotaria</taxon>
    </lineage>
</organism>
<dbReference type="Proteomes" id="UP000676336">
    <property type="component" value="Unassembled WGS sequence"/>
</dbReference>
<evidence type="ECO:0000313" key="4">
    <source>
        <dbReference type="Proteomes" id="UP000681967"/>
    </source>
</evidence>
<dbReference type="EMBL" id="CAJOBH010154179">
    <property type="protein sequence ID" value="CAF4856650.1"/>
    <property type="molecule type" value="Genomic_DNA"/>
</dbReference>
<dbReference type="Proteomes" id="UP000681720">
    <property type="component" value="Unassembled WGS sequence"/>
</dbReference>
<accession>A0A8S3BS03</accession>
<gene>
    <name evidence="1" type="ORF">BYL167_LOCUS50419</name>
    <name evidence="3" type="ORF">GIL414_LOCUS58851</name>
    <name evidence="2" type="ORF">SMN809_LOCUS57564</name>
</gene>
<feature type="non-terminal residue" evidence="1">
    <location>
        <position position="27"/>
    </location>
</feature>